<dbReference type="RefSeq" id="WP_196205295.1">
    <property type="nucleotide sequence ID" value="NZ_JADPUN010000293.1"/>
</dbReference>
<comment type="caution">
    <text evidence="1">The sequence shown here is derived from an EMBL/GenBank/DDBJ whole genome shotgun (WGS) entry which is preliminary data.</text>
</comment>
<evidence type="ECO:0000313" key="1">
    <source>
        <dbReference type="EMBL" id="MBF9133793.1"/>
    </source>
</evidence>
<organism evidence="1 2">
    <name type="scientific">Plantactinospora alkalitolerans</name>
    <dbReference type="NCBI Taxonomy" id="2789879"/>
    <lineage>
        <taxon>Bacteria</taxon>
        <taxon>Bacillati</taxon>
        <taxon>Actinomycetota</taxon>
        <taxon>Actinomycetes</taxon>
        <taxon>Micromonosporales</taxon>
        <taxon>Micromonosporaceae</taxon>
        <taxon>Plantactinospora</taxon>
    </lineage>
</organism>
<dbReference type="Proteomes" id="UP000638560">
    <property type="component" value="Unassembled WGS sequence"/>
</dbReference>
<accession>A0ABS0H6G5</accession>
<gene>
    <name evidence="1" type="ORF">I0C86_33390</name>
</gene>
<proteinExistence type="predicted"/>
<evidence type="ECO:0000313" key="2">
    <source>
        <dbReference type="Proteomes" id="UP000638560"/>
    </source>
</evidence>
<keyword evidence="2" id="KW-1185">Reference proteome</keyword>
<protein>
    <submittedName>
        <fullName evidence="1">Uncharacterized protein</fullName>
    </submittedName>
</protein>
<dbReference type="EMBL" id="JADPUN010000293">
    <property type="protein sequence ID" value="MBF9133793.1"/>
    <property type="molecule type" value="Genomic_DNA"/>
</dbReference>
<sequence length="51" mass="5755">MMVIGHEGDRLQVYNPWGYTVWVNEDDFVHGRLDSIGNGVPTELTNVRLPG</sequence>
<name>A0ABS0H6G5_9ACTN</name>
<reference evidence="1 2" key="1">
    <citation type="submission" date="2020-11" db="EMBL/GenBank/DDBJ databases">
        <title>A novel isolate from a Black sea contaminated sediment with potential to produce alkanes: Plantactinospora alkalitolerans sp. nov.</title>
        <authorList>
            <person name="Carro L."/>
            <person name="Veyisoglu A."/>
            <person name="Guven K."/>
            <person name="Schumann P."/>
            <person name="Klenk H.-P."/>
            <person name="Sahin N."/>
        </authorList>
    </citation>
    <scope>NUCLEOTIDE SEQUENCE [LARGE SCALE GENOMIC DNA]</scope>
    <source>
        <strain evidence="1 2">S1510</strain>
    </source>
</reference>